<keyword evidence="2" id="KW-1185">Reference proteome</keyword>
<reference evidence="2" key="1">
    <citation type="journal article" date="2019" name="Int. J. Syst. Evol. Microbiol.">
        <title>The Global Catalogue of Microorganisms (GCM) 10K type strain sequencing project: providing services to taxonomists for standard genome sequencing and annotation.</title>
        <authorList>
            <consortium name="The Broad Institute Genomics Platform"/>
            <consortium name="The Broad Institute Genome Sequencing Center for Infectious Disease"/>
            <person name="Wu L."/>
            <person name="Ma J."/>
        </authorList>
    </citation>
    <scope>NUCLEOTIDE SEQUENCE [LARGE SCALE GENOMIC DNA]</scope>
    <source>
        <strain evidence="2">KCTC 32514</strain>
    </source>
</reference>
<gene>
    <name evidence="1" type="ORF">ACFS29_09435</name>
</gene>
<keyword evidence="1" id="KW-0808">Transferase</keyword>
<accession>A0ABW5ZTU8</accession>
<dbReference type="Gene3D" id="3.40.50.150">
    <property type="entry name" value="Vaccinia Virus protein VP39"/>
    <property type="match status" value="1"/>
</dbReference>
<comment type="caution">
    <text evidence="1">The sequence shown here is derived from an EMBL/GenBank/DDBJ whole genome shotgun (WGS) entry which is preliminary data.</text>
</comment>
<evidence type="ECO:0000313" key="2">
    <source>
        <dbReference type="Proteomes" id="UP001597548"/>
    </source>
</evidence>
<keyword evidence="1" id="KW-0489">Methyltransferase</keyword>
<proteinExistence type="predicted"/>
<name>A0ABW5ZTU8_9FLAO</name>
<dbReference type="EMBL" id="JBHUOS010000008">
    <property type="protein sequence ID" value="MFD2915860.1"/>
    <property type="molecule type" value="Genomic_DNA"/>
</dbReference>
<protein>
    <submittedName>
        <fullName evidence="1">Class I SAM-dependent methyltransferase</fullName>
    </submittedName>
</protein>
<sequence length="459" mass="53204">MISNNRHPSSFRDPSGFIFVDQGIVKRSISPLYFKPYKALKSSSFFKKLQNAGLLILHEELFASSEEIIIQPEQISFMNYPYEWSFNQYKEAALLTLKIQKFALENGFSLKDASAFNVTFYKGKMVFIDTLSFDFYKENSPWRAYKQFISHFFGPLLLAKYNGLESLKLMNSFIDGVPIKMVSSMLPLKTKLNPFLYSNIHLLAKFEEKHNEDYKGVSKESTLSKKAQLNIIKGLYDFIKKMSLKTSSEWGNYYEKTNYANDAFDQKATIIDGWIKQLEAKTVIDVGGNDGTFVRKIKHELHEALVCDIDYNAVDANHNYVKTHKETYMLPFVFDVLNPSANIGFNNKERDSFLKRIKAYAPDVTMALAVIHHTTLSGNIPFEMSAEFFSTFSKHLIIEFPKRNDSWVQRLLNTKGEFKTHFDFYNIDNFESSYSKYFSLVEKVAIDNSERVMYIYKSL</sequence>
<dbReference type="Proteomes" id="UP001597548">
    <property type="component" value="Unassembled WGS sequence"/>
</dbReference>
<dbReference type="GO" id="GO:0008168">
    <property type="term" value="F:methyltransferase activity"/>
    <property type="evidence" value="ECO:0007669"/>
    <property type="project" value="UniProtKB-KW"/>
</dbReference>
<dbReference type="InterPro" id="IPR029063">
    <property type="entry name" value="SAM-dependent_MTases_sf"/>
</dbReference>
<organism evidence="1 2">
    <name type="scientific">Psychroserpens luteus</name>
    <dbReference type="NCBI Taxonomy" id="1434066"/>
    <lineage>
        <taxon>Bacteria</taxon>
        <taxon>Pseudomonadati</taxon>
        <taxon>Bacteroidota</taxon>
        <taxon>Flavobacteriia</taxon>
        <taxon>Flavobacteriales</taxon>
        <taxon>Flavobacteriaceae</taxon>
        <taxon>Psychroserpens</taxon>
    </lineage>
</organism>
<dbReference type="RefSeq" id="WP_194509255.1">
    <property type="nucleotide sequence ID" value="NZ_JADILU010000007.1"/>
</dbReference>
<dbReference type="GO" id="GO:0032259">
    <property type="term" value="P:methylation"/>
    <property type="evidence" value="ECO:0007669"/>
    <property type="project" value="UniProtKB-KW"/>
</dbReference>
<evidence type="ECO:0000313" key="1">
    <source>
        <dbReference type="EMBL" id="MFD2915860.1"/>
    </source>
</evidence>